<keyword evidence="3" id="KW-0732">Signal</keyword>
<dbReference type="InterPro" id="IPR051172">
    <property type="entry name" value="Chlamydia_OmcB"/>
</dbReference>
<feature type="compositionally biased region" description="Low complexity" evidence="2">
    <location>
        <begin position="2553"/>
        <end position="2607"/>
    </location>
</feature>
<keyword evidence="7" id="KW-1185">Reference proteome</keyword>
<evidence type="ECO:0008006" key="8">
    <source>
        <dbReference type="Google" id="ProtNLM"/>
    </source>
</evidence>
<evidence type="ECO:0000256" key="3">
    <source>
        <dbReference type="SAM" id="SignalP"/>
    </source>
</evidence>
<feature type="chain" id="PRO_5046762302" description="DUF11 domain-containing protein" evidence="3">
    <location>
        <begin position="26"/>
        <end position="3257"/>
    </location>
</feature>
<dbReference type="InterPro" id="IPR047589">
    <property type="entry name" value="DUF11_rpt"/>
</dbReference>
<feature type="region of interest" description="Disordered" evidence="2">
    <location>
        <begin position="2266"/>
        <end position="2288"/>
    </location>
</feature>
<sequence length="3257" mass="339700">MTVIPKRMRAFLQHPLALLMALALAAAMVVVAPVTGQTWLPAAQAQETNSESAEGGAGEVSKAGSSVSDGGLTLTVDPITPDTVPAGGGEARLVYKVENTTEDDVFRLDTTANDICGSNVSSSGLEHTKYLYPGQAVTFACSGWVTWSKPANVSVTFTKLDDQIENPTTVTLEETDTRVVVEDNTNDGQVEPKCNRQYFSTGYENAMYYRVSNVIGYFDPETGAPAEKQWNFPMVVTNGENWGDGSPALAIDPTNPDIAYAALREANRYSSVLIKINLKNNNARVVGRSLQGKQSLGSDPLRTNRLAMDRYGTLWSLATDGHLWAISSDELSKSSSDVVDLGEPGDDVRIYVGESDYKSIEAEDYGLLTASIRLPDGTEDPDRLAVADTRNAKQLHYGDIAFDGNGNLWAILASGVSSQQGHSLESSLVTVSREELSSGGSNGISGRYVGEKRDNMGSGGLESGGYYGISFGEDESGRSILYANSAIPNQDANSQSSSFYELDESTGEAAAIDDNIPELTIYDLASCAQPQGDLAIEKTVKLLKSEKGVSELEYTVTVRNTGNVTATAVTFHDELDAESVTYVPESTTLNGHDVPDEDGVFPYQEVRYINGATVEGNELADDVDLFRGVIPPNDQATVTFRVTAEKQDKVCNQGRVASLSVQDGILSDDPSVMGREPTVDPTCIELSDPNITIDKIGHPDPIDLTTAQRYGDETFELPYTIRVTNDGDVAGEYPPIRDLPENYKGFKIVGMEYGQLNARGEAKTDENGERLYASANNFGTEKEPEFRVPSGVIVNGKTIEIPIRLIVSAKDVAEDFDWSQFGECREGGTSDGASKGFINTVVKPSVPGSEESRDTACDEIRVPQFSVKKEANGAKPELTWDAGENAFVFTRTYKVTVTNTGEIEATSSKVFDKPILGEGTELTELKVNGTSVKAGEDGRYLISDGVVLEAGKTQDFTVVLSGTMTADAAAKLPADNSGVCEALDPSKPTAVKGIVNTVSMRGDSDDEGDRNNIVCDPVPWKDPKFVIDKQAQEGDVVVTWDEEQGKFTFKREYSITVKNNGVAPGNSGVVYDQPALREGLEIASFTTDGGEALTADDEGRYVLSKGVDLAPGGKQVFKVSIAGTVTRDVVEALPATEDQCKAANNEPSAATGLVNIAMLGDGTGEGEKDIECNPVKNPETQFAVEKESADDTPVELEWDQDANAYAFTRSYNVTVTNQGDVKGTSAAIYDEPQSDGGVTIAEVKVDGEAVEADEVTGGYLVSEGVELDAKKTKSFEVTISGTMSSERVEQIIANEAEQCLVTAPGASAFGQGLVNVVRMDGDSDEEGESNNIACDPVTPPTPGLDITKLVNDQDADIAANAPVVAPGEDMTITYRVKNTGTMLLRDVKITDVVTQAKDDEAKGALQQAIDAELAKLEAVDIAPGTVAEFTITVPAAAGGHENEARPTVPPVTVPGTTRPGTTVPGTTNETTTVPGTTDPGTTVPGTEITVTTPSDPGRANDPQIAIVKSINGQDANDVADAPVVAPGEDMEITYTVTNTGNVALEGVHVVDEVTEGAAKDELQQAIDAELEKLDAVDLEPGESKDFTVTVKATKGGHVDVARPTVPPVTVPGTTRPGTTVPGTTESGTTVPGTTDPGTTVPGTEVTVTTPSDPGRVNDPRIEINKTINGQDANHAADAPVIAPGEDMTITYTLTNTGNVDFTGVHVLDQVTEGAAKDELQQAINAELKKLKAVDLAAGTAAEFTVKVKATKGGHENEARPTVPPVTVPGTTRPGTTVPGTTNETTTVPGTTDPGTTVPGTEITVTTPSDPGRVNDPQVAITKLINGEDANEPESAVTVAAGAPMTISYVVSNPGNVDLTGVNVVDVVEGEDNADLQADIDEALKGVEPFDLAAGESTTVTVEVDAPEGAHKNVARPTVPPVTIPGTTVPDSTVPGTTVPGTTNETTTDPGTTKPGTTVPGTTVSSTVVTVTTPTDPGHSTPEPKAGLEVKKYINGRDADSLDDAAAIVPGDDMVITYRVVNTGNVDYFGLALADTVTQSPEGALGEAIAEQLDEQVGTFDLPAGQGREFTVTVTAEEGTHENEVVVEVPSTVPGTTNETTTNPGTTNPVPSTVPSDKGGSKDYALRIKKFVDGFDAEASGDASATVVPTVTPGADMVIRYVVENTGNTPLSGVRIVDEVEGDSEVAGKLQQDIEAALADKTVDLEPKTSTEVEVTVPAPAEAHVNFAHPVAVTTVPEVTIPATTLPGTTIPETVVSSTVVTVTAPKDRGASTPTVDTPVPEPTPEPNPQLEIVKTINGKDADFAADAPVVAPGEDMNIVYTVTNTGNVDFTGVHVLDQVTEGAAKDELQQAINAELKKLKAVDLAVGTAAEFKVTVPAVAGGHVNVARPTVPVSVPGTTVPGTTVPGTTESGTTKPGTTEPGTTVPGTTQQVPSTTPTDSGRVNDPQVAITKLINGEDANEPESAVTVAAGAPMTISYVVSNPGNVDLTGVNVVDVVEGEDNADLQADIDEALKGVEPFDLAAGESTTVTVEVDAPEGAHKNVARPTVPPVTIPGTTVPDSTVPGTTVPGTTNETTTDPGTTKPGTTVPGTTVSSTVVTVTTPTDPGHSTPEPKAGLEVKKYINGRDDNALVTAGEDMEITYRVTNTGETTIDGIRLLDEVKEDNADLQQQIDAQLGKQPSFGLAPGESRDVTVTVKAPVGRHDNVVRVTVPPVTVPGTTEPGTTVPGTTDPNTTVPGTTVPGTTNPGTTVTLTSTPSDDASSDSPQLAIVKEIKGVDEDEDAWRDAEEAHDALPVKPGADMQLRYTVTNTGSVALAGIDVVDSVTRLDDGDADEFAALINEALEGEGRGFALAPGESKAIVITVAAPEGYHVNEAIATAPPVTATETVVTSVPGTTDATTTVPGTVTTETTVVERVPNTPVDKAQSTPTVDPTPCDCTVETTTITPSPVTVTRTTPVTTVQTITPEPSTVVTTVTGPTATTTPKVPGQVVVVVDEDDKAVTTVSPTPTDGYVPEVTHTATYTLPPVTTVTVTDTPVTSTTKTSVINKCVANAVRSPLLYMVPLALAGQVLGDAAAPYVAQINDRFNQISNEIQEEIRRNTPDLGFGRRGHENEQVAQLRARLDEANRQLGQLMNRPEVREYGKWAAVALGVVVAGSVLYDWCTNEEGEAFTAIGPKKTTTIDDVRVGGSSLLGRGGVATSVAPVTQTTEGETTDGDVEADAGSADSSSTGLLDGSSDGSSEGSSDGSSEGSSGSSK</sequence>
<proteinExistence type="predicted"/>
<keyword evidence="1" id="KW-0175">Coiled coil</keyword>
<feature type="region of interest" description="Disordered" evidence="2">
    <location>
        <begin position="2535"/>
        <end position="2615"/>
    </location>
</feature>
<name>A0ABY7U9Z2_9CORY</name>
<dbReference type="Gene3D" id="2.60.40.10">
    <property type="entry name" value="Immunoglobulins"/>
    <property type="match status" value="4"/>
</dbReference>
<evidence type="ECO:0000259" key="5">
    <source>
        <dbReference type="Pfam" id="PF24346"/>
    </source>
</evidence>
<dbReference type="Proteomes" id="UP001220577">
    <property type="component" value="Chromosome"/>
</dbReference>
<evidence type="ECO:0000256" key="2">
    <source>
        <dbReference type="SAM" id="MobiDB-lite"/>
    </source>
</evidence>
<dbReference type="InterPro" id="IPR055354">
    <property type="entry name" value="DUF7507"/>
</dbReference>
<feature type="coiled-coil region" evidence="1">
    <location>
        <begin position="3079"/>
        <end position="3136"/>
    </location>
</feature>
<feature type="region of interest" description="Disordered" evidence="2">
    <location>
        <begin position="3196"/>
        <end position="3257"/>
    </location>
</feature>
<feature type="region of interest" description="Disordered" evidence="2">
    <location>
        <begin position="1905"/>
        <end position="1985"/>
    </location>
</feature>
<feature type="region of interest" description="Disordered" evidence="2">
    <location>
        <begin position="2091"/>
        <end position="2118"/>
    </location>
</feature>
<feature type="region of interest" description="Disordered" evidence="2">
    <location>
        <begin position="1598"/>
        <end position="1640"/>
    </location>
</feature>
<feature type="region of interest" description="Disordered" evidence="2">
    <location>
        <begin position="1440"/>
        <end position="1500"/>
    </location>
</feature>
<dbReference type="PANTHER" id="PTHR34819">
    <property type="entry name" value="LARGE CYSTEINE-RICH PERIPLASMIC PROTEIN OMCB"/>
    <property type="match status" value="1"/>
</dbReference>
<feature type="compositionally biased region" description="Low complexity" evidence="2">
    <location>
        <begin position="1610"/>
        <end position="1640"/>
    </location>
</feature>
<dbReference type="NCBIfam" id="TIGR01451">
    <property type="entry name" value="B_ant_repeat"/>
    <property type="match status" value="1"/>
</dbReference>
<dbReference type="InterPro" id="IPR001434">
    <property type="entry name" value="OmcB-like_DUF11"/>
</dbReference>
<feature type="region of interest" description="Disordered" evidence="2">
    <location>
        <begin position="1751"/>
        <end position="1797"/>
    </location>
</feature>
<dbReference type="EMBL" id="CP063190">
    <property type="protein sequence ID" value="WCZ33499.1"/>
    <property type="molecule type" value="Genomic_DNA"/>
</dbReference>
<feature type="region of interest" description="Disordered" evidence="2">
    <location>
        <begin position="2395"/>
        <end position="2445"/>
    </location>
</feature>
<dbReference type="InterPro" id="IPR013783">
    <property type="entry name" value="Ig-like_fold"/>
</dbReference>
<feature type="compositionally biased region" description="Low complexity" evidence="2">
    <location>
        <begin position="1923"/>
        <end position="1977"/>
    </location>
</feature>
<feature type="compositionally biased region" description="Low complexity" evidence="2">
    <location>
        <begin position="1767"/>
        <end position="1797"/>
    </location>
</feature>
<dbReference type="Pfam" id="PF24346">
    <property type="entry name" value="DUF7507"/>
    <property type="match status" value="1"/>
</dbReference>
<evidence type="ECO:0000256" key="1">
    <source>
        <dbReference type="SAM" id="Coils"/>
    </source>
</evidence>
<organism evidence="6 7">
    <name type="scientific">Corynebacterium ihumii</name>
    <dbReference type="NCBI Taxonomy" id="1232427"/>
    <lineage>
        <taxon>Bacteria</taxon>
        <taxon>Bacillati</taxon>
        <taxon>Actinomycetota</taxon>
        <taxon>Actinomycetes</taxon>
        <taxon>Mycobacteriales</taxon>
        <taxon>Corynebacteriaceae</taxon>
        <taxon>Corynebacterium</taxon>
    </lineage>
</organism>
<feature type="compositionally biased region" description="Low complexity" evidence="2">
    <location>
        <begin position="1453"/>
        <end position="1493"/>
    </location>
</feature>
<feature type="signal peptide" evidence="3">
    <location>
        <begin position="1"/>
        <end position="25"/>
    </location>
</feature>
<gene>
    <name evidence="6" type="ORF">CIHUM_00200</name>
</gene>
<feature type="domain" description="DUF7507" evidence="5">
    <location>
        <begin position="1502"/>
        <end position="1594"/>
    </location>
</feature>
<evidence type="ECO:0000313" key="6">
    <source>
        <dbReference type="EMBL" id="WCZ33499.1"/>
    </source>
</evidence>
<protein>
    <recommendedName>
        <fullName evidence="8">DUF11 domain-containing protein</fullName>
    </recommendedName>
</protein>
<dbReference type="Pfam" id="PF01345">
    <property type="entry name" value="DUF11"/>
    <property type="match status" value="1"/>
</dbReference>
<feature type="compositionally biased region" description="Low complexity" evidence="2">
    <location>
        <begin position="2395"/>
        <end position="2438"/>
    </location>
</feature>
<accession>A0ABY7U9Z2</accession>
<feature type="domain" description="DUF11" evidence="4">
    <location>
        <begin position="533"/>
        <end position="669"/>
    </location>
</feature>
<feature type="region of interest" description="Disordered" evidence="2">
    <location>
        <begin position="43"/>
        <end position="83"/>
    </location>
</feature>
<evidence type="ECO:0000313" key="7">
    <source>
        <dbReference type="Proteomes" id="UP001220577"/>
    </source>
</evidence>
<feature type="compositionally biased region" description="Low complexity" evidence="2">
    <location>
        <begin position="2091"/>
        <end position="2115"/>
    </location>
</feature>
<evidence type="ECO:0000259" key="4">
    <source>
        <dbReference type="Pfam" id="PF01345"/>
    </source>
</evidence>
<feature type="compositionally biased region" description="Low complexity" evidence="2">
    <location>
        <begin position="3221"/>
        <end position="3257"/>
    </location>
</feature>
<feature type="region of interest" description="Disordered" evidence="2">
    <location>
        <begin position="2712"/>
        <end position="2750"/>
    </location>
</feature>
<reference evidence="6 7" key="1">
    <citation type="submission" date="2020-10" db="EMBL/GenBank/DDBJ databases">
        <title>Complete genome sequence of Corynebacterium ihumii DSM 45751.</title>
        <authorList>
            <person name="Ruckert C."/>
            <person name="Albersmeier A."/>
            <person name="Busche T."/>
            <person name="Jaenicke S."/>
            <person name="Winkler A."/>
            <person name="Friethjonsson O.H."/>
            <person name="Hreggviethsson G.O."/>
            <person name="Lambert C."/>
            <person name="Badcock D."/>
            <person name="Bernaerts K."/>
            <person name="Anne J."/>
            <person name="Economou A."/>
            <person name="Kalinowski J."/>
        </authorList>
    </citation>
    <scope>NUCLEOTIDE SEQUENCE [LARGE SCALE GENOMIC DNA]</scope>
    <source>
        <strain evidence="6 7">DSM 45751</strain>
    </source>
</reference>